<feature type="non-terminal residue" evidence="1">
    <location>
        <position position="1"/>
    </location>
</feature>
<evidence type="ECO:0000313" key="2">
    <source>
        <dbReference type="Proteomes" id="UP000587472"/>
    </source>
</evidence>
<dbReference type="EMBL" id="VWZZ01005955">
    <property type="protein sequence ID" value="NXI98806.1"/>
    <property type="molecule type" value="Genomic_DNA"/>
</dbReference>
<gene>
    <name evidence="1" type="primary">Trav4_1</name>
    <name evidence="1" type="ORF">PSOCRE_R02842</name>
</gene>
<feature type="non-terminal residue" evidence="1">
    <location>
        <position position="88"/>
    </location>
</feature>
<comment type="caution">
    <text evidence="1">The sequence shown here is derived from an EMBL/GenBank/DDBJ whole genome shotgun (WGS) entry which is preliminary data.</text>
</comment>
<name>A0A7K9XQ48_9GRUI</name>
<proteinExistence type="predicted"/>
<dbReference type="InterPro" id="IPR013783">
    <property type="entry name" value="Ig-like_fold"/>
</dbReference>
<sequence length="88" mass="9662">QEPLTETTEGSCINLTCSHLNIQTRDLICGYRHLPGQGPTCLTLITKDSKEVPDLPGHLCVAEDQQSSALWLAQPRCVNMALYYCSLG</sequence>
<keyword evidence="2" id="KW-1185">Reference proteome</keyword>
<evidence type="ECO:0000313" key="1">
    <source>
        <dbReference type="EMBL" id="NXI98806.1"/>
    </source>
</evidence>
<organism evidence="1 2">
    <name type="scientific">Psophia crepitans</name>
    <name type="common">common trumpeter</name>
    <dbReference type="NCBI Taxonomy" id="54359"/>
    <lineage>
        <taxon>Eukaryota</taxon>
        <taxon>Metazoa</taxon>
        <taxon>Chordata</taxon>
        <taxon>Craniata</taxon>
        <taxon>Vertebrata</taxon>
        <taxon>Euteleostomi</taxon>
        <taxon>Archelosauria</taxon>
        <taxon>Archosauria</taxon>
        <taxon>Dinosauria</taxon>
        <taxon>Saurischia</taxon>
        <taxon>Theropoda</taxon>
        <taxon>Coelurosauria</taxon>
        <taxon>Aves</taxon>
        <taxon>Neognathae</taxon>
        <taxon>Neoaves</taxon>
        <taxon>Gruiformes</taxon>
        <taxon>Psophiidae</taxon>
        <taxon>Psophia</taxon>
    </lineage>
</organism>
<dbReference type="InterPro" id="IPR036179">
    <property type="entry name" value="Ig-like_dom_sf"/>
</dbReference>
<dbReference type="SUPFAM" id="SSF48726">
    <property type="entry name" value="Immunoglobulin"/>
    <property type="match status" value="1"/>
</dbReference>
<accession>A0A7K9XQ48</accession>
<reference evidence="1 2" key="1">
    <citation type="submission" date="2019-09" db="EMBL/GenBank/DDBJ databases">
        <title>Bird 10,000 Genomes (B10K) Project - Family phase.</title>
        <authorList>
            <person name="Zhang G."/>
        </authorList>
    </citation>
    <scope>NUCLEOTIDE SEQUENCE [LARGE SCALE GENOMIC DNA]</scope>
    <source>
        <strain evidence="1">B10K-DU-001-60</strain>
        <tissue evidence="1">Muscle</tissue>
    </source>
</reference>
<protein>
    <submittedName>
        <fullName evidence="1">TVA4 protein</fullName>
    </submittedName>
</protein>
<dbReference type="AlphaFoldDB" id="A0A7K9XQ48"/>
<dbReference type="Gene3D" id="2.60.40.10">
    <property type="entry name" value="Immunoglobulins"/>
    <property type="match status" value="1"/>
</dbReference>
<dbReference type="Proteomes" id="UP000587472">
    <property type="component" value="Unassembled WGS sequence"/>
</dbReference>